<dbReference type="Gramene" id="C.cajan_01968.t">
    <property type="protein sequence ID" value="C.cajan_01968.t.cds1"/>
    <property type="gene ID" value="C.cajan_01968"/>
</dbReference>
<name>A0A151SLZ1_CAJCA</name>
<organism evidence="1 2">
    <name type="scientific">Cajanus cajan</name>
    <name type="common">Pigeon pea</name>
    <name type="synonym">Cajanus indicus</name>
    <dbReference type="NCBI Taxonomy" id="3821"/>
    <lineage>
        <taxon>Eukaryota</taxon>
        <taxon>Viridiplantae</taxon>
        <taxon>Streptophyta</taxon>
        <taxon>Embryophyta</taxon>
        <taxon>Tracheophyta</taxon>
        <taxon>Spermatophyta</taxon>
        <taxon>Magnoliopsida</taxon>
        <taxon>eudicotyledons</taxon>
        <taxon>Gunneridae</taxon>
        <taxon>Pentapetalae</taxon>
        <taxon>rosids</taxon>
        <taxon>fabids</taxon>
        <taxon>Fabales</taxon>
        <taxon>Fabaceae</taxon>
        <taxon>Papilionoideae</taxon>
        <taxon>50 kb inversion clade</taxon>
        <taxon>NPAAA clade</taxon>
        <taxon>indigoferoid/millettioid clade</taxon>
        <taxon>Phaseoleae</taxon>
        <taxon>Cajanus</taxon>
    </lineage>
</organism>
<dbReference type="OMA" id="YARDNWE"/>
<accession>A0A151SLZ1</accession>
<evidence type="ECO:0000313" key="1">
    <source>
        <dbReference type="EMBL" id="KYP55793.1"/>
    </source>
</evidence>
<dbReference type="PANTHER" id="PTHR11439:SF442">
    <property type="entry name" value="CYSTEINE-RICH RLK (RECEPTOR-LIKE PROTEIN KINASE) 8"/>
    <property type="match status" value="1"/>
</dbReference>
<proteinExistence type="predicted"/>
<dbReference type="Proteomes" id="UP000075243">
    <property type="component" value="Chromosome 11"/>
</dbReference>
<dbReference type="EMBL" id="CM003613">
    <property type="protein sequence ID" value="KYP55793.1"/>
    <property type="molecule type" value="Genomic_DNA"/>
</dbReference>
<dbReference type="AlphaFoldDB" id="A0A151SLZ1"/>
<dbReference type="CDD" id="cd09272">
    <property type="entry name" value="RNase_HI_RT_Ty1"/>
    <property type="match status" value="1"/>
</dbReference>
<sequence>MEDAKSMKTPMYPSMTLGLDKESPDVDSTMYRGMVGSLLYLTALRPDIMFSVCVCARFHVRPKEVHLQAVKIILRYLKGTPNLGINFYISQNFSLLGYYDVDYARDNWERKSTSRGCHFLGRCLVSWASKRQSTIALSTCEAEYVATGQCLTQLLWIKHQLEDYDI</sequence>
<dbReference type="PANTHER" id="PTHR11439">
    <property type="entry name" value="GAG-POL-RELATED RETROTRANSPOSON"/>
    <property type="match status" value="1"/>
</dbReference>
<keyword evidence="2" id="KW-1185">Reference proteome</keyword>
<reference evidence="1 2" key="1">
    <citation type="journal article" date="2012" name="Nat. Biotechnol.">
        <title>Draft genome sequence of pigeonpea (Cajanus cajan), an orphan legume crop of resource-poor farmers.</title>
        <authorList>
            <person name="Varshney R.K."/>
            <person name="Chen W."/>
            <person name="Li Y."/>
            <person name="Bharti A.K."/>
            <person name="Saxena R.K."/>
            <person name="Schlueter J.A."/>
            <person name="Donoghue M.T."/>
            <person name="Azam S."/>
            <person name="Fan G."/>
            <person name="Whaley A.M."/>
            <person name="Farmer A.D."/>
            <person name="Sheridan J."/>
            <person name="Iwata A."/>
            <person name="Tuteja R."/>
            <person name="Penmetsa R.V."/>
            <person name="Wu W."/>
            <person name="Upadhyaya H.D."/>
            <person name="Yang S.P."/>
            <person name="Shah T."/>
            <person name="Saxena K.B."/>
            <person name="Michael T."/>
            <person name="McCombie W.R."/>
            <person name="Yang B."/>
            <person name="Zhang G."/>
            <person name="Yang H."/>
            <person name="Wang J."/>
            <person name="Spillane C."/>
            <person name="Cook D.R."/>
            <person name="May G.D."/>
            <person name="Xu X."/>
            <person name="Jackson S.A."/>
        </authorList>
    </citation>
    <scope>NUCLEOTIDE SEQUENCE [LARGE SCALE GENOMIC DNA]</scope>
    <source>
        <strain evidence="2">cv. Asha</strain>
    </source>
</reference>
<gene>
    <name evidence="1" type="ORF">KK1_002018</name>
</gene>
<evidence type="ECO:0000313" key="2">
    <source>
        <dbReference type="Proteomes" id="UP000075243"/>
    </source>
</evidence>
<protein>
    <submittedName>
        <fullName evidence="1">Retrovirus-related Pol polyprotein from transposon TNT 1-94</fullName>
    </submittedName>
</protein>